<keyword evidence="8" id="KW-1185">Reference proteome</keyword>
<feature type="domain" description="RNA polymerase sigma-70 region 2" evidence="5">
    <location>
        <begin position="14"/>
        <end position="81"/>
    </location>
</feature>
<evidence type="ECO:0000259" key="6">
    <source>
        <dbReference type="Pfam" id="PF08281"/>
    </source>
</evidence>
<dbReference type="GO" id="GO:0016987">
    <property type="term" value="F:sigma factor activity"/>
    <property type="evidence" value="ECO:0007669"/>
    <property type="project" value="UniProtKB-KW"/>
</dbReference>
<evidence type="ECO:0000313" key="7">
    <source>
        <dbReference type="EMBL" id="RFZ94639.1"/>
    </source>
</evidence>
<dbReference type="InterPro" id="IPR039425">
    <property type="entry name" value="RNA_pol_sigma-70-like"/>
</dbReference>
<evidence type="ECO:0000256" key="4">
    <source>
        <dbReference type="ARBA" id="ARBA00023163"/>
    </source>
</evidence>
<dbReference type="InterPro" id="IPR036388">
    <property type="entry name" value="WH-like_DNA-bd_sf"/>
</dbReference>
<comment type="similarity">
    <text evidence="1">Belongs to the sigma-70 factor family. ECF subfamily.</text>
</comment>
<gene>
    <name evidence="7" type="ORF">D0C36_03600</name>
</gene>
<keyword evidence="3" id="KW-0731">Sigma factor</keyword>
<dbReference type="SUPFAM" id="SSF88659">
    <property type="entry name" value="Sigma3 and sigma4 domains of RNA polymerase sigma factors"/>
    <property type="match status" value="1"/>
</dbReference>
<dbReference type="EMBL" id="QWDC01000001">
    <property type="protein sequence ID" value="RFZ94639.1"/>
    <property type="molecule type" value="Genomic_DNA"/>
</dbReference>
<protein>
    <submittedName>
        <fullName evidence="7">Sigma-70 family RNA polymerase sigma factor</fullName>
    </submittedName>
</protein>
<dbReference type="InterPro" id="IPR013325">
    <property type="entry name" value="RNA_pol_sigma_r2"/>
</dbReference>
<dbReference type="NCBIfam" id="TIGR02937">
    <property type="entry name" value="sigma70-ECF"/>
    <property type="match status" value="1"/>
</dbReference>
<evidence type="ECO:0000259" key="5">
    <source>
        <dbReference type="Pfam" id="PF04542"/>
    </source>
</evidence>
<dbReference type="Gene3D" id="1.10.1740.10">
    <property type="match status" value="1"/>
</dbReference>
<dbReference type="PANTHER" id="PTHR43133">
    <property type="entry name" value="RNA POLYMERASE ECF-TYPE SIGMA FACTO"/>
    <property type="match status" value="1"/>
</dbReference>
<keyword evidence="2" id="KW-0805">Transcription regulation</keyword>
<dbReference type="Proteomes" id="UP000264217">
    <property type="component" value="Unassembled WGS sequence"/>
</dbReference>
<dbReference type="InterPro" id="IPR013249">
    <property type="entry name" value="RNA_pol_sigma70_r4_t2"/>
</dbReference>
<dbReference type="SUPFAM" id="SSF88946">
    <property type="entry name" value="Sigma2 domain of RNA polymerase sigma factors"/>
    <property type="match status" value="1"/>
</dbReference>
<dbReference type="Pfam" id="PF04542">
    <property type="entry name" value="Sigma70_r2"/>
    <property type="match status" value="1"/>
</dbReference>
<dbReference type="Pfam" id="PF08281">
    <property type="entry name" value="Sigma70_r4_2"/>
    <property type="match status" value="1"/>
</dbReference>
<dbReference type="InterPro" id="IPR007627">
    <property type="entry name" value="RNA_pol_sigma70_r2"/>
</dbReference>
<evidence type="ECO:0000256" key="3">
    <source>
        <dbReference type="ARBA" id="ARBA00023082"/>
    </source>
</evidence>
<dbReference type="InterPro" id="IPR014284">
    <property type="entry name" value="RNA_pol_sigma-70_dom"/>
</dbReference>
<dbReference type="GO" id="GO:0003677">
    <property type="term" value="F:DNA binding"/>
    <property type="evidence" value="ECO:0007669"/>
    <property type="project" value="InterPro"/>
</dbReference>
<feature type="domain" description="RNA polymerase sigma factor 70 region 4 type 2" evidence="6">
    <location>
        <begin position="108"/>
        <end position="158"/>
    </location>
</feature>
<dbReference type="Gene3D" id="1.10.10.10">
    <property type="entry name" value="Winged helix-like DNA-binding domain superfamily/Winged helix DNA-binding domain"/>
    <property type="match status" value="1"/>
</dbReference>
<dbReference type="RefSeq" id="WP_117390200.1">
    <property type="nucleotide sequence ID" value="NZ_QWDC01000001.1"/>
</dbReference>
<accession>A0A372NY90</accession>
<keyword evidence="4" id="KW-0804">Transcription</keyword>
<reference evidence="7 8" key="1">
    <citation type="submission" date="2018-08" db="EMBL/GenBank/DDBJ databases">
        <title>Mucilaginibacter sp. MYSH2.</title>
        <authorList>
            <person name="Seo T."/>
        </authorList>
    </citation>
    <scope>NUCLEOTIDE SEQUENCE [LARGE SCALE GENOMIC DNA]</scope>
    <source>
        <strain evidence="7 8">MYSH2</strain>
    </source>
</reference>
<proteinExistence type="inferred from homology"/>
<dbReference type="AlphaFoldDB" id="A0A372NY90"/>
<evidence type="ECO:0000313" key="8">
    <source>
        <dbReference type="Proteomes" id="UP000264217"/>
    </source>
</evidence>
<name>A0A372NY90_9SPHI</name>
<sequence>MDKAQKETRFKHAVAANAGMLHKICRIYQDDATDREDLMQEIMLQLWTAFDTYRGESALGTWLYRVALNTAIMYFKKQKRRPDSSPMPEQFDAAYVGFDDTPEQQLAIFYQAVKQLDKLDKALVILYMEDQPYSEIALALGISEGSARTRMNRAKTKLKEIIKTLNYEY</sequence>
<comment type="caution">
    <text evidence="7">The sequence shown here is derived from an EMBL/GenBank/DDBJ whole genome shotgun (WGS) entry which is preliminary data.</text>
</comment>
<dbReference type="InterPro" id="IPR013324">
    <property type="entry name" value="RNA_pol_sigma_r3/r4-like"/>
</dbReference>
<dbReference type="PANTHER" id="PTHR43133:SF45">
    <property type="entry name" value="RNA POLYMERASE ECF-TYPE SIGMA FACTOR"/>
    <property type="match status" value="1"/>
</dbReference>
<evidence type="ECO:0000256" key="1">
    <source>
        <dbReference type="ARBA" id="ARBA00010641"/>
    </source>
</evidence>
<organism evidence="7 8">
    <name type="scientific">Mucilaginibacter conchicola</name>
    <dbReference type="NCBI Taxonomy" id="2303333"/>
    <lineage>
        <taxon>Bacteria</taxon>
        <taxon>Pseudomonadati</taxon>
        <taxon>Bacteroidota</taxon>
        <taxon>Sphingobacteriia</taxon>
        <taxon>Sphingobacteriales</taxon>
        <taxon>Sphingobacteriaceae</taxon>
        <taxon>Mucilaginibacter</taxon>
    </lineage>
</organism>
<evidence type="ECO:0000256" key="2">
    <source>
        <dbReference type="ARBA" id="ARBA00023015"/>
    </source>
</evidence>
<dbReference type="GO" id="GO:0006352">
    <property type="term" value="P:DNA-templated transcription initiation"/>
    <property type="evidence" value="ECO:0007669"/>
    <property type="project" value="InterPro"/>
</dbReference>
<dbReference type="OrthoDB" id="9780326at2"/>